<evidence type="ECO:0000313" key="1">
    <source>
        <dbReference type="EMBL" id="ETV93250.1"/>
    </source>
</evidence>
<dbReference type="VEuPathDB" id="FungiDB:H310_12687"/>
<dbReference type="RefSeq" id="XP_008878085.1">
    <property type="nucleotide sequence ID" value="XM_008879863.1"/>
</dbReference>
<proteinExistence type="predicted"/>
<dbReference type="GeneID" id="20089737"/>
<organism evidence="1">
    <name type="scientific">Aphanomyces invadans</name>
    <dbReference type="NCBI Taxonomy" id="157072"/>
    <lineage>
        <taxon>Eukaryota</taxon>
        <taxon>Sar</taxon>
        <taxon>Stramenopiles</taxon>
        <taxon>Oomycota</taxon>
        <taxon>Saprolegniomycetes</taxon>
        <taxon>Saprolegniales</taxon>
        <taxon>Verrucalvaceae</taxon>
        <taxon>Aphanomyces</taxon>
    </lineage>
</organism>
<reference evidence="1" key="1">
    <citation type="submission" date="2013-12" db="EMBL/GenBank/DDBJ databases">
        <title>The Genome Sequence of Aphanomyces invadans NJM9701.</title>
        <authorList>
            <consortium name="The Broad Institute Genomics Platform"/>
            <person name="Russ C."/>
            <person name="Tyler B."/>
            <person name="van West P."/>
            <person name="Dieguez-Uribeondo J."/>
            <person name="Young S.K."/>
            <person name="Zeng Q."/>
            <person name="Gargeya S."/>
            <person name="Fitzgerald M."/>
            <person name="Abouelleil A."/>
            <person name="Alvarado L."/>
            <person name="Chapman S.B."/>
            <person name="Gainer-Dewar J."/>
            <person name="Goldberg J."/>
            <person name="Griggs A."/>
            <person name="Gujja S."/>
            <person name="Hansen M."/>
            <person name="Howarth C."/>
            <person name="Imamovic A."/>
            <person name="Ireland A."/>
            <person name="Larimer J."/>
            <person name="McCowan C."/>
            <person name="Murphy C."/>
            <person name="Pearson M."/>
            <person name="Poon T.W."/>
            <person name="Priest M."/>
            <person name="Roberts A."/>
            <person name="Saif S."/>
            <person name="Shea T."/>
            <person name="Sykes S."/>
            <person name="Wortman J."/>
            <person name="Nusbaum C."/>
            <person name="Birren B."/>
        </authorList>
    </citation>
    <scope>NUCLEOTIDE SEQUENCE [LARGE SCALE GENOMIC DNA]</scope>
    <source>
        <strain evidence="1">NJM9701</strain>
    </source>
</reference>
<protein>
    <submittedName>
        <fullName evidence="1">Uncharacterized protein</fullName>
    </submittedName>
</protein>
<dbReference type="EMBL" id="KI913993">
    <property type="protein sequence ID" value="ETV93250.1"/>
    <property type="molecule type" value="Genomic_DNA"/>
</dbReference>
<gene>
    <name evidence="1" type="ORF">H310_12687</name>
</gene>
<name>A0A024TGG2_9STRA</name>
<dbReference type="AlphaFoldDB" id="A0A024TGG2"/>
<sequence>MEHSTRHGMQGATNGMPFDALGPTFLAARSHPSRAKRGCHGGANGDYIQKVDAPFDRRPSCVNRGGGLPNSASLKRDCIGQVRVLDEQVESLCVFGEGVDGDGIGKVEALPLPEVAHPSLHALRIRREKHKRLGTTHGVEHVQLEQRRRLHLANVHVPLGEGHGHLKRLAVGPRKHVQVAFLHNDIEDLTPQPPTVARVMAE</sequence>
<accession>A0A024TGG2</accession>